<dbReference type="Pfam" id="PF09864">
    <property type="entry name" value="MliC"/>
    <property type="match status" value="1"/>
</dbReference>
<evidence type="ECO:0000256" key="4">
    <source>
        <dbReference type="ARBA" id="ARBA00023288"/>
    </source>
</evidence>
<dbReference type="SUPFAM" id="SSF141488">
    <property type="entry name" value="YdhA-like"/>
    <property type="match status" value="1"/>
</dbReference>
<feature type="domain" description="C-type lysozyme inhibitor" evidence="7">
    <location>
        <begin position="45"/>
        <end position="109"/>
    </location>
</feature>
<reference evidence="9 10" key="1">
    <citation type="submission" date="2019-06" db="EMBL/GenBank/DDBJ databases">
        <authorList>
            <person name="Rodrigo-Torres L."/>
            <person name="Arahal R. D."/>
            <person name="Lucena T."/>
        </authorList>
    </citation>
    <scope>NUCLEOTIDE SEQUENCE [LARGE SCALE GENOMIC DNA]</scope>
    <source>
        <strain evidence="9 10">SW08-7</strain>
    </source>
</reference>
<accession>A0A564FZQ8</accession>
<dbReference type="Gene3D" id="2.40.128.200">
    <property type="match status" value="1"/>
</dbReference>
<gene>
    <name evidence="8" type="ORF">IFDJLNFL_4420</name>
    <name evidence="9" type="ORF">MTDSW087_02879</name>
</gene>
<evidence type="ECO:0000259" key="7">
    <source>
        <dbReference type="Pfam" id="PF09864"/>
    </source>
</evidence>
<organism evidence="9 10">
    <name type="scientific">Methylobacterium dankookense</name>
    <dbReference type="NCBI Taxonomy" id="560405"/>
    <lineage>
        <taxon>Bacteria</taxon>
        <taxon>Pseudomonadati</taxon>
        <taxon>Pseudomonadota</taxon>
        <taxon>Alphaproteobacteria</taxon>
        <taxon>Hyphomicrobiales</taxon>
        <taxon>Methylobacteriaceae</taxon>
        <taxon>Methylobacterium</taxon>
    </lineage>
</organism>
<dbReference type="InterPro" id="IPR018660">
    <property type="entry name" value="MliC"/>
</dbReference>
<evidence type="ECO:0000256" key="5">
    <source>
        <dbReference type="SAM" id="MobiDB-lite"/>
    </source>
</evidence>
<reference evidence="8" key="2">
    <citation type="journal article" date="2021" name="Front. Microbiol.">
        <title>Comprehensive Comparative Genomics and Phenotyping of Methylobacterium Species.</title>
        <authorList>
            <person name="Alessa O."/>
            <person name="Ogura Y."/>
            <person name="Fujitani Y."/>
            <person name="Takami H."/>
            <person name="Hayashi T."/>
            <person name="Sahin N."/>
            <person name="Tani A."/>
        </authorList>
    </citation>
    <scope>NUCLEOTIDE SEQUENCE</scope>
    <source>
        <strain evidence="8">DSM 22415</strain>
    </source>
</reference>
<feature type="chain" id="PRO_5022078540" description="C-type lysozyme inhibitor domain-containing protein" evidence="6">
    <location>
        <begin position="36"/>
        <end position="122"/>
    </location>
</feature>
<keyword evidence="4" id="KW-0449">Lipoprotein</keyword>
<evidence type="ECO:0000256" key="2">
    <source>
        <dbReference type="ARBA" id="ARBA00023136"/>
    </source>
</evidence>
<evidence type="ECO:0000256" key="1">
    <source>
        <dbReference type="ARBA" id="ARBA00022729"/>
    </source>
</evidence>
<dbReference type="AlphaFoldDB" id="A0A564FZQ8"/>
<dbReference type="EMBL" id="BPQI01000152">
    <property type="protein sequence ID" value="GJD58499.1"/>
    <property type="molecule type" value="Genomic_DNA"/>
</dbReference>
<keyword evidence="2" id="KW-0472">Membrane</keyword>
<keyword evidence="11" id="KW-1185">Reference proteome</keyword>
<reference evidence="8" key="3">
    <citation type="submission" date="2021-08" db="EMBL/GenBank/DDBJ databases">
        <authorList>
            <person name="Tani A."/>
            <person name="Ola A."/>
            <person name="Ogura Y."/>
            <person name="Katsura K."/>
            <person name="Hayashi T."/>
        </authorList>
    </citation>
    <scope>NUCLEOTIDE SEQUENCE</scope>
    <source>
        <strain evidence="8">DSM 22415</strain>
    </source>
</reference>
<keyword evidence="1 6" id="KW-0732">Signal</keyword>
<name>A0A564FZQ8_9HYPH</name>
<evidence type="ECO:0000256" key="3">
    <source>
        <dbReference type="ARBA" id="ARBA00023139"/>
    </source>
</evidence>
<dbReference type="RefSeq" id="WP_238179466.1">
    <property type="nucleotide sequence ID" value="NZ_BPQI01000152.1"/>
</dbReference>
<feature type="signal peptide" evidence="6">
    <location>
        <begin position="1"/>
        <end position="35"/>
    </location>
</feature>
<evidence type="ECO:0000313" key="10">
    <source>
        <dbReference type="Proteomes" id="UP000401717"/>
    </source>
</evidence>
<proteinExistence type="predicted"/>
<dbReference type="InterPro" id="IPR036328">
    <property type="entry name" value="MliC_sf"/>
</dbReference>
<keyword evidence="3" id="KW-0564">Palmitate</keyword>
<feature type="region of interest" description="Disordered" evidence="5">
    <location>
        <begin position="101"/>
        <end position="122"/>
    </location>
</feature>
<dbReference type="Proteomes" id="UP001055303">
    <property type="component" value="Unassembled WGS sequence"/>
</dbReference>
<feature type="compositionally biased region" description="Polar residues" evidence="5">
    <location>
        <begin position="106"/>
        <end position="122"/>
    </location>
</feature>
<evidence type="ECO:0000313" key="11">
    <source>
        <dbReference type="Proteomes" id="UP001055303"/>
    </source>
</evidence>
<dbReference type="EMBL" id="CABFVH010000017">
    <property type="protein sequence ID" value="VUF13180.1"/>
    <property type="molecule type" value="Genomic_DNA"/>
</dbReference>
<evidence type="ECO:0000313" key="8">
    <source>
        <dbReference type="EMBL" id="GJD58499.1"/>
    </source>
</evidence>
<protein>
    <recommendedName>
        <fullName evidence="7">C-type lysozyme inhibitor domain-containing protein</fullName>
    </recommendedName>
</protein>
<evidence type="ECO:0000313" key="9">
    <source>
        <dbReference type="EMBL" id="VUF13180.1"/>
    </source>
</evidence>
<evidence type="ECO:0000256" key="6">
    <source>
        <dbReference type="SAM" id="SignalP"/>
    </source>
</evidence>
<dbReference type="Proteomes" id="UP000401717">
    <property type="component" value="Unassembled WGS sequence"/>
</dbReference>
<sequence length="122" mass="12262">MTKHGSKHGSCGAFGAALAPICGCLPLLLALPAHAASPTSRHVTFACPAGLTLSVEFVAADPQASAIVRPSTGPAVTLPSLPSGDGFRYGDASHELRGRGRAVTWSEGSNPAVTCTAPRSSP</sequence>